<evidence type="ECO:0000313" key="2">
    <source>
        <dbReference type="WBParaSite" id="PS1159_v2.g16434.t1"/>
    </source>
</evidence>
<reference evidence="2" key="1">
    <citation type="submission" date="2022-11" db="UniProtKB">
        <authorList>
            <consortium name="WormBaseParasite"/>
        </authorList>
    </citation>
    <scope>IDENTIFICATION</scope>
</reference>
<evidence type="ECO:0000313" key="1">
    <source>
        <dbReference type="Proteomes" id="UP000887580"/>
    </source>
</evidence>
<dbReference type="WBParaSite" id="PS1159_v2.g16434.t1">
    <property type="protein sequence ID" value="PS1159_v2.g16434.t1"/>
    <property type="gene ID" value="PS1159_v2.g16434"/>
</dbReference>
<dbReference type="Proteomes" id="UP000887580">
    <property type="component" value="Unplaced"/>
</dbReference>
<protein>
    <submittedName>
        <fullName evidence="2">Uncharacterized protein</fullName>
    </submittedName>
</protein>
<organism evidence="1 2">
    <name type="scientific">Panagrolaimus sp. PS1159</name>
    <dbReference type="NCBI Taxonomy" id="55785"/>
    <lineage>
        <taxon>Eukaryota</taxon>
        <taxon>Metazoa</taxon>
        <taxon>Ecdysozoa</taxon>
        <taxon>Nematoda</taxon>
        <taxon>Chromadorea</taxon>
        <taxon>Rhabditida</taxon>
        <taxon>Tylenchina</taxon>
        <taxon>Panagrolaimomorpha</taxon>
        <taxon>Panagrolaimoidea</taxon>
        <taxon>Panagrolaimidae</taxon>
        <taxon>Panagrolaimus</taxon>
    </lineage>
</organism>
<sequence length="680" mass="77660">MSTKDHYSLPFKDKQSTVINDAANRQYINLNLNQKFQNTSNAFPESPKSISTEKIKHLGYDFTYNNSKRDFHLWKKETKDLPPYLENNDGLKKGKNHLNTSNRSSLSLHISTYERMIKVSSDLINDTTEENSKKIRKDKNATQIFANSVSVFQMQNSFEFPRQQENDQSKAPEIAQFKTSQRLLNSNQMRQKAGGEESVGDSFFKRLTSKKKKSSNNNNEEQNKTSEETPKKSGWRRLFTRFRRKQKPSTEESTPIQVTQSAADLPKESQGSGLSCVRKKIKKNGNDDETPVEANASWKGARKTKSMEVSSNAKSSKKVRSSSKRQRRKKNEIKRPSKETIVEPTLDVTQTPEQTQEPPLIDASTKNPSLPPQKPQQKEDEIDESRKISRKKSPSKEGDDLSLSKSVQRSFRSFRNNRAKDFKTVKTFISRTYQKQAIEKVVAEVEARKQRRNESNSDSSTSSTSTTKLHHGDDIFPQRKPHQQCKHSSNDKNNNNKSLTRIFGKHEKSVDQSCSTLIETNKSNGGELFLSNGRPFWQQVGKGKPNEPDDDELTDDELPLNAEAVLDVHRGKIKLTDMPSTTITLDPYGPATALIEHDKKFFTRDLIFSNTVRSMINLDDELADRLSENRATSTTTTEALANGITKRCQFVMPQHISRYSKSQPDEFKEEKFTPKNVERK</sequence>
<accession>A0AC35FDL0</accession>
<name>A0AC35FDL0_9BILA</name>
<proteinExistence type="predicted"/>